<accession>A0ACB7WPQ0</accession>
<protein>
    <submittedName>
        <fullName evidence="1">Uncharacterized protein</fullName>
    </submittedName>
</protein>
<comment type="caution">
    <text evidence="1">The sequence shown here is derived from an EMBL/GenBank/DDBJ whole genome shotgun (WGS) entry which is preliminary data.</text>
</comment>
<organism evidence="1 2">
    <name type="scientific">Dioscorea alata</name>
    <name type="common">Purple yam</name>
    <dbReference type="NCBI Taxonomy" id="55571"/>
    <lineage>
        <taxon>Eukaryota</taxon>
        <taxon>Viridiplantae</taxon>
        <taxon>Streptophyta</taxon>
        <taxon>Embryophyta</taxon>
        <taxon>Tracheophyta</taxon>
        <taxon>Spermatophyta</taxon>
        <taxon>Magnoliopsida</taxon>
        <taxon>Liliopsida</taxon>
        <taxon>Dioscoreales</taxon>
        <taxon>Dioscoreaceae</taxon>
        <taxon>Dioscorea</taxon>
    </lineage>
</organism>
<keyword evidence="2" id="KW-1185">Reference proteome</keyword>
<sequence>MDPVPAASGLTPFVTSNVTNGWFQGYPNDGQKTMLHIAILSLVCLFCCSVSVNILKSNTNQDAGIRCFQGLITIFSVMSIAMLSACILPGYFKWLSCFFCSIPVIVHTIFDKRWFRDWFSKLLCWFRDWFSKSPILPISHQGCNSKNGDQELSHVGEAVEQIHAINIPAA</sequence>
<evidence type="ECO:0000313" key="2">
    <source>
        <dbReference type="Proteomes" id="UP000827976"/>
    </source>
</evidence>
<evidence type="ECO:0000313" key="1">
    <source>
        <dbReference type="EMBL" id="KAH7690524.1"/>
    </source>
</evidence>
<proteinExistence type="predicted"/>
<dbReference type="EMBL" id="CM037012">
    <property type="protein sequence ID" value="KAH7690524.1"/>
    <property type="molecule type" value="Genomic_DNA"/>
</dbReference>
<gene>
    <name evidence="1" type="ORF">IHE45_02G054000</name>
</gene>
<reference evidence="2" key="1">
    <citation type="journal article" date="2022" name="Nat. Commun.">
        <title>Chromosome evolution and the genetic basis of agronomically important traits in greater yam.</title>
        <authorList>
            <person name="Bredeson J.V."/>
            <person name="Lyons J.B."/>
            <person name="Oniyinde I.O."/>
            <person name="Okereke N.R."/>
            <person name="Kolade O."/>
            <person name="Nnabue I."/>
            <person name="Nwadili C.O."/>
            <person name="Hribova E."/>
            <person name="Parker M."/>
            <person name="Nwogha J."/>
            <person name="Shu S."/>
            <person name="Carlson J."/>
            <person name="Kariba R."/>
            <person name="Muthemba S."/>
            <person name="Knop K."/>
            <person name="Barton G.J."/>
            <person name="Sherwood A.V."/>
            <person name="Lopez-Montes A."/>
            <person name="Asiedu R."/>
            <person name="Jamnadass R."/>
            <person name="Muchugi A."/>
            <person name="Goodstein D."/>
            <person name="Egesi C.N."/>
            <person name="Featherston J."/>
            <person name="Asfaw A."/>
            <person name="Simpson G.G."/>
            <person name="Dolezel J."/>
            <person name="Hendre P.S."/>
            <person name="Van Deynze A."/>
            <person name="Kumar P.L."/>
            <person name="Obidiegwu J.E."/>
            <person name="Bhattacharjee R."/>
            <person name="Rokhsar D.S."/>
        </authorList>
    </citation>
    <scope>NUCLEOTIDE SEQUENCE [LARGE SCALE GENOMIC DNA]</scope>
    <source>
        <strain evidence="2">cv. TDa95/00328</strain>
    </source>
</reference>
<name>A0ACB7WPQ0_DIOAL</name>
<dbReference type="Proteomes" id="UP000827976">
    <property type="component" value="Chromosome 2"/>
</dbReference>